<dbReference type="Pfam" id="PF16347">
    <property type="entry name" value="SGSH_C"/>
    <property type="match status" value="1"/>
</dbReference>
<dbReference type="Gene3D" id="3.40.720.10">
    <property type="entry name" value="Alkaline Phosphatase, subunit A"/>
    <property type="match status" value="2"/>
</dbReference>
<accession>A0ABN6LJY4</accession>
<geneLocation type="plasmid" evidence="4 5">
    <name>pPP7</name>
</geneLocation>
<dbReference type="PROSITE" id="PS00523">
    <property type="entry name" value="SULFATASE_1"/>
    <property type="match status" value="1"/>
</dbReference>
<dbReference type="PROSITE" id="PS00149">
    <property type="entry name" value="SULFATASE_2"/>
    <property type="match status" value="1"/>
</dbReference>
<keyword evidence="4" id="KW-0614">Plasmid</keyword>
<keyword evidence="2" id="KW-0378">Hydrolase</keyword>
<dbReference type="EMBL" id="AP025299">
    <property type="protein sequence ID" value="BDD02248.1"/>
    <property type="molecule type" value="Genomic_DNA"/>
</dbReference>
<dbReference type="CDD" id="cd16031">
    <property type="entry name" value="G6S_like"/>
    <property type="match status" value="1"/>
</dbReference>
<dbReference type="Proteomes" id="UP001354989">
    <property type="component" value="Plasmid pPP7"/>
</dbReference>
<dbReference type="SUPFAM" id="SSF53649">
    <property type="entry name" value="Alkaline phosphatase-like"/>
    <property type="match status" value="1"/>
</dbReference>
<dbReference type="PANTHER" id="PTHR43108">
    <property type="entry name" value="N-ACETYLGLUCOSAMINE-6-SULFATASE FAMILY MEMBER"/>
    <property type="match status" value="1"/>
</dbReference>
<keyword evidence="5" id="KW-1185">Reference proteome</keyword>
<dbReference type="PANTHER" id="PTHR43108:SF6">
    <property type="entry name" value="N-SULPHOGLUCOSAMINE SULPHOHYDROLASE"/>
    <property type="match status" value="1"/>
</dbReference>
<dbReference type="InterPro" id="IPR032506">
    <property type="entry name" value="SGSH_C"/>
</dbReference>
<evidence type="ECO:0000313" key="4">
    <source>
        <dbReference type="EMBL" id="BDD02248.1"/>
    </source>
</evidence>
<reference evidence="4 5" key="1">
    <citation type="submission" date="2021-12" db="EMBL/GenBank/DDBJ databases">
        <title>Genome sequencing of bacteria with rrn-lacking chromosome and rrn-plasmid.</title>
        <authorList>
            <person name="Anda M."/>
            <person name="Iwasaki W."/>
        </authorList>
    </citation>
    <scope>NUCLEOTIDE SEQUENCE [LARGE SCALE GENOMIC DNA]</scope>
    <source>
        <strain evidence="4 5">NBRC 101262</strain>
        <plasmid evidence="4 5">pPP7</plasmid>
    </source>
</reference>
<protein>
    <submittedName>
        <fullName evidence="4">Sulfatase</fullName>
    </submittedName>
</protein>
<evidence type="ECO:0000259" key="3">
    <source>
        <dbReference type="Pfam" id="PF16347"/>
    </source>
</evidence>
<name>A0ABN6LJY4_9BACT</name>
<dbReference type="InterPro" id="IPR024607">
    <property type="entry name" value="Sulfatase_CS"/>
</dbReference>
<evidence type="ECO:0000256" key="1">
    <source>
        <dbReference type="ARBA" id="ARBA00008779"/>
    </source>
</evidence>
<organism evidence="4 5">
    <name type="scientific">Persicobacter psychrovividus</name>
    <dbReference type="NCBI Taxonomy" id="387638"/>
    <lineage>
        <taxon>Bacteria</taxon>
        <taxon>Pseudomonadati</taxon>
        <taxon>Bacteroidota</taxon>
        <taxon>Cytophagia</taxon>
        <taxon>Cytophagales</taxon>
        <taxon>Persicobacteraceae</taxon>
        <taxon>Persicobacter</taxon>
    </lineage>
</organism>
<dbReference type="InterPro" id="IPR017850">
    <property type="entry name" value="Alkaline_phosphatase_core_sf"/>
</dbReference>
<evidence type="ECO:0000313" key="5">
    <source>
        <dbReference type="Proteomes" id="UP001354989"/>
    </source>
</evidence>
<comment type="similarity">
    <text evidence="1">Belongs to the sulfatase family.</text>
</comment>
<feature type="domain" description="N-sulphoglucosamine sulphohydrolase C-terminal" evidence="3">
    <location>
        <begin position="365"/>
        <end position="515"/>
    </location>
</feature>
<gene>
    <name evidence="4" type="ORF">PEPS_45280</name>
</gene>
<proteinExistence type="inferred from homology"/>
<evidence type="ECO:0000256" key="2">
    <source>
        <dbReference type="ARBA" id="ARBA00022801"/>
    </source>
</evidence>
<sequence>MKKSMLIKFSGVAVLVMFAAVMSIGGIKSLKSVTDQRPNVLLIMSDDHAMQAISAYGHPISQMATTPNIDRLAHEGVLFENNFCANAICGPSRATILTGLHSHANGFMKNDGTKFDGHQPTLANILQKEGYQTAVIGKWHLNTAPQGFDYYKILNDQGEYNNPDFITKDTIVQEMGYVTELITKFTKKWLHNRDEDKPFFLMMQHKAPHRNWVPAPQYYRLFENTIFPVPDNYFDQYEGRQAAQGQEMNIYRDAYEGHDLKMVSGVGSDSLLYDRWPHVFMGRMTPAEKMDFFEAYSQRNDDYYLTERTDKQKAEWKLQRYLQDYLACVRSVDDSVGDIYQYLEDHGLLDNTIVIYTSDQGFFLGEHGWFDKRWMYEESFRMPLMIRHPDHLTGKRIEQLTQNIDFAPTILEMAGVASPKPMHGLSLMPLIAQDTESQNQWRSSLYYHFYEFPGFHSVQAHHGVRTDRYKLIHFYQTNEWEMFDLEKDPTEMNNIYNNESYHHQRAQLQQELDRLVGEYQVPDHLMQ</sequence>